<feature type="region of interest" description="Disordered" evidence="8">
    <location>
        <begin position="164"/>
        <end position="223"/>
    </location>
</feature>
<feature type="domain" description="TFIIS central" evidence="10">
    <location>
        <begin position="228"/>
        <end position="356"/>
    </location>
</feature>
<evidence type="ECO:0000256" key="2">
    <source>
        <dbReference type="ARBA" id="ARBA00011050"/>
    </source>
</evidence>
<feature type="compositionally biased region" description="Polar residues" evidence="8">
    <location>
        <begin position="40"/>
        <end position="49"/>
    </location>
</feature>
<reference evidence="11 12" key="1">
    <citation type="journal article" date="2023" name="Elife">
        <title>Identification of key yeast species and microbe-microbe interactions impacting larval growth of Drosophila in the wild.</title>
        <authorList>
            <person name="Mure A."/>
            <person name="Sugiura Y."/>
            <person name="Maeda R."/>
            <person name="Honda K."/>
            <person name="Sakurai N."/>
            <person name="Takahashi Y."/>
            <person name="Watada M."/>
            <person name="Katoh T."/>
            <person name="Gotoh A."/>
            <person name="Gotoh Y."/>
            <person name="Taniguchi I."/>
            <person name="Nakamura K."/>
            <person name="Hayashi T."/>
            <person name="Katayama T."/>
            <person name="Uemura T."/>
            <person name="Hattori Y."/>
        </authorList>
    </citation>
    <scope>NUCLEOTIDE SEQUENCE [LARGE SCALE GENOMIC DNA]</scope>
    <source>
        <strain evidence="11 12">SC-9</strain>
    </source>
</reference>
<keyword evidence="12" id="KW-1185">Reference proteome</keyword>
<dbReference type="EMBL" id="BTFZ01000019">
    <property type="protein sequence ID" value="GMM38149.1"/>
    <property type="molecule type" value="Genomic_DNA"/>
</dbReference>
<dbReference type="InterPro" id="IPR019787">
    <property type="entry name" value="Znf_PHD-finger"/>
</dbReference>
<comment type="similarity">
    <text evidence="2">Belongs to the BYE1 family.</text>
</comment>
<dbReference type="InterPro" id="IPR003618">
    <property type="entry name" value="TFIIS_cen_dom"/>
</dbReference>
<comment type="caution">
    <text evidence="11">The sequence shown here is derived from an EMBL/GenBank/DDBJ whole genome shotgun (WGS) entry which is preliminary data.</text>
</comment>
<dbReference type="GO" id="GO:0000977">
    <property type="term" value="F:RNA polymerase II transcription regulatory region sequence-specific DNA binding"/>
    <property type="evidence" value="ECO:0007669"/>
    <property type="project" value="TreeGrafter"/>
</dbReference>
<dbReference type="PROSITE" id="PS50016">
    <property type="entry name" value="ZF_PHD_2"/>
    <property type="match status" value="1"/>
</dbReference>
<dbReference type="InterPro" id="IPR036575">
    <property type="entry name" value="TFIIS_cen_dom_sf"/>
</dbReference>
<dbReference type="GO" id="GO:0005634">
    <property type="term" value="C:nucleus"/>
    <property type="evidence" value="ECO:0007669"/>
    <property type="project" value="TreeGrafter"/>
</dbReference>
<sequence length="719" mass="83059">MMADVRRSSRGNKGQNPRLEVSRKFEDELGKSSGKRKSHPASSATLANTKKQRQEESKDSNRDNHASKSENEKVFEEVRCLVCGVIDANYDEEEDENGTMIECESCLSWQHLKCMFGSSRRKAPNMYFCEICSPKSFANIKHKLSPETYFAEIEAQGINTRATDVEKHVNGELDSDNDTDYNYESQTDKQIDGYDVQEESEKMHKNSKSKKSGSRSKRNEALMQEMKVRDGVIERFKKIYKDCIIPQMEDAIPNESDITQWGRTLEDLLYNKLNDTTNQTDPGTKYRERFRNLFASLRDRKNTFLRDRLITGDLELVELVEMKTEELINPEMQKFRIESIKQKIAESTLKPTSQVPKMKKTHKGDEIIEDEGDNFNEENLVFFSGGKGQNSDDTKTYDDPIAIDIKGKQENEKKPTTSSKDPRKRSVKKKQVHFAVNQGYEEIENSIGSVDDTGLDEILGTNSDVIYDEGEMKQISENDSKENEPVFWQGHIQLADLPDFYTEVVFCGNSDPQSTRSSDICYALLNLNQSLELEGRLDKRRAEDYLREIASTRNIILSELIETDENRENYVEVFDYFKSKSRYGVIKNPRKSYIKDIYLTPIDADSKEHLPEFLRSIVNFKFMPKLPKLYLIFTVKKDYIPDQTFVDDIKNEVKTIGNQRNKMVPKETSKEYLARAFNDIPKEQLDILFQIIDEHPDAKDPKKLIEYVSALTHKGVINQ</sequence>
<dbReference type="Gene3D" id="3.30.40.10">
    <property type="entry name" value="Zinc/RING finger domain, C3HC4 (zinc finger)"/>
    <property type="match status" value="1"/>
</dbReference>
<evidence type="ECO:0000256" key="5">
    <source>
        <dbReference type="ARBA" id="ARBA00022771"/>
    </source>
</evidence>
<evidence type="ECO:0000259" key="9">
    <source>
        <dbReference type="PROSITE" id="PS50016"/>
    </source>
</evidence>
<evidence type="ECO:0000256" key="3">
    <source>
        <dbReference type="ARBA" id="ARBA00021616"/>
    </source>
</evidence>
<name>A0AAV5QTQ5_9ASCO</name>
<comment type="function">
    <text evidence="1">Negative regulator of transcription elongation.</text>
</comment>
<dbReference type="GO" id="GO:0006368">
    <property type="term" value="P:transcription elongation by RNA polymerase II"/>
    <property type="evidence" value="ECO:0007669"/>
    <property type="project" value="TreeGrafter"/>
</dbReference>
<dbReference type="GO" id="GO:0006362">
    <property type="term" value="P:transcription elongation by RNA polymerase I"/>
    <property type="evidence" value="ECO:0007669"/>
    <property type="project" value="TreeGrafter"/>
</dbReference>
<proteinExistence type="inferred from homology"/>
<dbReference type="Gene3D" id="1.10.472.30">
    <property type="entry name" value="Transcription elongation factor S-II, central domain"/>
    <property type="match status" value="1"/>
</dbReference>
<evidence type="ECO:0000256" key="1">
    <source>
        <dbReference type="ARBA" id="ARBA00002311"/>
    </source>
</evidence>
<dbReference type="Proteomes" id="UP001360560">
    <property type="component" value="Unassembled WGS sequence"/>
</dbReference>
<dbReference type="SMART" id="SM00510">
    <property type="entry name" value="TFS2M"/>
    <property type="match status" value="1"/>
</dbReference>
<dbReference type="SUPFAM" id="SSF46942">
    <property type="entry name" value="Elongation factor TFIIS domain 2"/>
    <property type="match status" value="1"/>
</dbReference>
<dbReference type="InterPro" id="IPR001965">
    <property type="entry name" value="Znf_PHD"/>
</dbReference>
<dbReference type="InterPro" id="IPR011011">
    <property type="entry name" value="Znf_FYVE_PHD"/>
</dbReference>
<feature type="compositionally biased region" description="Basic residues" evidence="8">
    <location>
        <begin position="422"/>
        <end position="431"/>
    </location>
</feature>
<keyword evidence="5 7" id="KW-0863">Zinc-finger</keyword>
<organism evidence="11 12">
    <name type="scientific">Saccharomycopsis crataegensis</name>
    <dbReference type="NCBI Taxonomy" id="43959"/>
    <lineage>
        <taxon>Eukaryota</taxon>
        <taxon>Fungi</taxon>
        <taxon>Dikarya</taxon>
        <taxon>Ascomycota</taxon>
        <taxon>Saccharomycotina</taxon>
        <taxon>Saccharomycetes</taxon>
        <taxon>Saccharomycopsidaceae</taxon>
        <taxon>Saccharomycopsis</taxon>
    </lineage>
</organism>
<evidence type="ECO:0000256" key="7">
    <source>
        <dbReference type="PROSITE-ProRule" id="PRU00146"/>
    </source>
</evidence>
<keyword evidence="4" id="KW-0479">Metal-binding</keyword>
<evidence type="ECO:0000256" key="4">
    <source>
        <dbReference type="ARBA" id="ARBA00022723"/>
    </source>
</evidence>
<dbReference type="Pfam" id="PF20826">
    <property type="entry name" value="PHD_5"/>
    <property type="match status" value="1"/>
</dbReference>
<dbReference type="GeneID" id="90076138"/>
<feature type="region of interest" description="Disordered" evidence="8">
    <location>
        <begin position="383"/>
        <end position="431"/>
    </location>
</feature>
<dbReference type="SMART" id="SM00249">
    <property type="entry name" value="PHD"/>
    <property type="match status" value="1"/>
</dbReference>
<accession>A0AAV5QTQ5</accession>
<keyword evidence="6" id="KW-0862">Zinc</keyword>
<feature type="compositionally biased region" description="Basic residues" evidence="8">
    <location>
        <begin position="205"/>
        <end position="216"/>
    </location>
</feature>
<evidence type="ECO:0000313" key="12">
    <source>
        <dbReference type="Proteomes" id="UP001360560"/>
    </source>
</evidence>
<dbReference type="PANTHER" id="PTHR11477:SF11">
    <property type="entry name" value="TRANSCRIPTION FACTOR BYE1"/>
    <property type="match status" value="1"/>
</dbReference>
<dbReference type="GO" id="GO:0008270">
    <property type="term" value="F:zinc ion binding"/>
    <property type="evidence" value="ECO:0007669"/>
    <property type="project" value="UniProtKB-KW"/>
</dbReference>
<dbReference type="GO" id="GO:0001139">
    <property type="term" value="F:RNA polymerase II complex recruiting activity"/>
    <property type="evidence" value="ECO:0007669"/>
    <property type="project" value="TreeGrafter"/>
</dbReference>
<dbReference type="InterPro" id="IPR012921">
    <property type="entry name" value="SPOC_C"/>
</dbReference>
<dbReference type="Pfam" id="PF07744">
    <property type="entry name" value="SPOC"/>
    <property type="match status" value="1"/>
</dbReference>
<evidence type="ECO:0000313" key="11">
    <source>
        <dbReference type="EMBL" id="GMM38149.1"/>
    </source>
</evidence>
<feature type="region of interest" description="Disordered" evidence="8">
    <location>
        <begin position="1"/>
        <end position="70"/>
    </location>
</feature>
<dbReference type="PROSITE" id="PS51321">
    <property type="entry name" value="TFIIS_CENTRAL"/>
    <property type="match status" value="1"/>
</dbReference>
<feature type="compositionally biased region" description="Basic and acidic residues" evidence="8">
    <location>
        <begin position="20"/>
        <end position="30"/>
    </location>
</feature>
<dbReference type="InterPro" id="IPR013083">
    <property type="entry name" value="Znf_RING/FYVE/PHD"/>
</dbReference>
<dbReference type="InterPro" id="IPR019786">
    <property type="entry name" value="Zinc_finger_PHD-type_CS"/>
</dbReference>
<dbReference type="Pfam" id="PF07500">
    <property type="entry name" value="TFIIS_M"/>
    <property type="match status" value="1"/>
</dbReference>
<dbReference type="RefSeq" id="XP_064855145.1">
    <property type="nucleotide sequence ID" value="XM_064999073.1"/>
</dbReference>
<feature type="domain" description="PHD-type" evidence="9">
    <location>
        <begin position="77"/>
        <end position="135"/>
    </location>
</feature>
<evidence type="ECO:0000256" key="6">
    <source>
        <dbReference type="ARBA" id="ARBA00022833"/>
    </source>
</evidence>
<dbReference type="GO" id="GO:0031564">
    <property type="term" value="P:transcription antitermination"/>
    <property type="evidence" value="ECO:0007669"/>
    <property type="project" value="TreeGrafter"/>
</dbReference>
<dbReference type="PANTHER" id="PTHR11477">
    <property type="entry name" value="TRANSCRIPTION FACTOR S-II ZINC FINGER DOMAIN-CONTAINING PROTEIN"/>
    <property type="match status" value="1"/>
</dbReference>
<protein>
    <recommendedName>
        <fullName evidence="3">Transcription factor BYE1</fullName>
    </recommendedName>
</protein>
<evidence type="ECO:0000259" key="10">
    <source>
        <dbReference type="PROSITE" id="PS51321"/>
    </source>
</evidence>
<feature type="compositionally biased region" description="Basic and acidic residues" evidence="8">
    <location>
        <begin position="52"/>
        <end position="70"/>
    </location>
</feature>
<feature type="compositionally biased region" description="Basic and acidic residues" evidence="8">
    <location>
        <begin position="405"/>
        <end position="415"/>
    </location>
</feature>
<dbReference type="PROSITE" id="PS01359">
    <property type="entry name" value="ZF_PHD_1"/>
    <property type="match status" value="1"/>
</dbReference>
<dbReference type="SUPFAM" id="SSF57903">
    <property type="entry name" value="FYVE/PHD zinc finger"/>
    <property type="match status" value="1"/>
</dbReference>
<evidence type="ECO:0000256" key="8">
    <source>
        <dbReference type="SAM" id="MobiDB-lite"/>
    </source>
</evidence>
<dbReference type="GO" id="GO:0031440">
    <property type="term" value="P:regulation of mRNA 3'-end processing"/>
    <property type="evidence" value="ECO:0007669"/>
    <property type="project" value="TreeGrafter"/>
</dbReference>
<dbReference type="AlphaFoldDB" id="A0AAV5QTQ5"/>
<gene>
    <name evidence="11" type="ORF">DASC09_054880</name>
</gene>